<dbReference type="PANTHER" id="PTHR22840:SF12">
    <property type="entry name" value="WD REPEAT-CONTAINING PROTEIN 36"/>
    <property type="match status" value="1"/>
</dbReference>
<dbReference type="GO" id="GO:0032040">
    <property type="term" value="C:small-subunit processome"/>
    <property type="evidence" value="ECO:0007669"/>
    <property type="project" value="InterPro"/>
</dbReference>
<accession>A0A1R1X8E1</accession>
<feature type="domain" description="WDR36/Utp21 C-terminal" evidence="1">
    <location>
        <begin position="2"/>
        <end position="114"/>
    </location>
</feature>
<sequence length="117" mass="13401">MSNQSVSGIDFEIRSISSEESLLLFTKAILWQLKRKTNFDFAQAYLNVLLNIHGDIILESIRPSNDDYSMDIDDGEKNTNESIKDVLAEIKKINGTEWEKVDGLARYTMCLVDHFII</sequence>
<proteinExistence type="predicted"/>
<organism evidence="2 3">
    <name type="scientific">Smittium culicis</name>
    <dbReference type="NCBI Taxonomy" id="133412"/>
    <lineage>
        <taxon>Eukaryota</taxon>
        <taxon>Fungi</taxon>
        <taxon>Fungi incertae sedis</taxon>
        <taxon>Zoopagomycota</taxon>
        <taxon>Kickxellomycotina</taxon>
        <taxon>Harpellomycetes</taxon>
        <taxon>Harpellales</taxon>
        <taxon>Legeriomycetaceae</taxon>
        <taxon>Smittium</taxon>
    </lineage>
</organism>
<evidence type="ECO:0000313" key="3">
    <source>
        <dbReference type="Proteomes" id="UP000187429"/>
    </source>
</evidence>
<dbReference type="Proteomes" id="UP000187429">
    <property type="component" value="Unassembled WGS sequence"/>
</dbReference>
<dbReference type="AlphaFoldDB" id="A0A1R1X8E1"/>
<evidence type="ECO:0000259" key="1">
    <source>
        <dbReference type="Pfam" id="PF04192"/>
    </source>
</evidence>
<dbReference type="OrthoDB" id="10250769at2759"/>
<reference evidence="3" key="1">
    <citation type="submission" date="2017-01" db="EMBL/GenBank/DDBJ databases">
        <authorList>
            <person name="Wang Y."/>
            <person name="White M."/>
            <person name="Kvist S."/>
            <person name="Moncalvo J.-M."/>
        </authorList>
    </citation>
    <scope>NUCLEOTIDE SEQUENCE [LARGE SCALE GENOMIC DNA]</scope>
    <source>
        <strain evidence="3">ID-206-W2</strain>
    </source>
</reference>
<dbReference type="InterPro" id="IPR007319">
    <property type="entry name" value="WDR36/Utp21_C"/>
</dbReference>
<dbReference type="GO" id="GO:0006364">
    <property type="term" value="P:rRNA processing"/>
    <property type="evidence" value="ECO:0007669"/>
    <property type="project" value="InterPro"/>
</dbReference>
<comment type="caution">
    <text evidence="2">The sequence shown here is derived from an EMBL/GenBank/DDBJ whole genome shotgun (WGS) entry which is preliminary data.</text>
</comment>
<dbReference type="EMBL" id="LSSM01006383">
    <property type="protein sequence ID" value="OMJ10872.1"/>
    <property type="molecule type" value="Genomic_DNA"/>
</dbReference>
<gene>
    <name evidence="2" type="ORF">AYI69_g10064</name>
</gene>
<evidence type="ECO:0000313" key="2">
    <source>
        <dbReference type="EMBL" id="OMJ10872.1"/>
    </source>
</evidence>
<dbReference type="PANTHER" id="PTHR22840">
    <property type="entry name" value="WD REPEAT-CONTAINING PROTEIN 36"/>
    <property type="match status" value="1"/>
</dbReference>
<dbReference type="Pfam" id="PF04192">
    <property type="entry name" value="Utp21"/>
    <property type="match status" value="1"/>
</dbReference>
<keyword evidence="3" id="KW-1185">Reference proteome</keyword>
<protein>
    <recommendedName>
        <fullName evidence="1">WDR36/Utp21 C-terminal domain-containing protein</fullName>
    </recommendedName>
</protein>
<name>A0A1R1X8E1_9FUNG</name>
<dbReference type="GO" id="GO:0034388">
    <property type="term" value="C:Pwp2p-containing subcomplex of 90S preribosome"/>
    <property type="evidence" value="ECO:0007669"/>
    <property type="project" value="TreeGrafter"/>
</dbReference>